<gene>
    <name evidence="2" type="ORF">SAMN04487820_110187</name>
</gene>
<dbReference type="EMBL" id="FNFM01000010">
    <property type="protein sequence ID" value="SDK65096.1"/>
    <property type="molecule type" value="Genomic_DNA"/>
</dbReference>
<sequence>MSGRTQQWATAWTRRRWLPGEGRMSTGAVTEAIAVAHPDAAPGDHTTTVLTPTTRTPKRGKETEQ</sequence>
<evidence type="ECO:0000313" key="3">
    <source>
        <dbReference type="Proteomes" id="UP000199213"/>
    </source>
</evidence>
<name>A0A1G9DMG7_ACTMZ</name>
<feature type="region of interest" description="Disordered" evidence="1">
    <location>
        <begin position="38"/>
        <end position="65"/>
    </location>
</feature>
<dbReference type="RefSeq" id="WP_143013119.1">
    <property type="nucleotide sequence ID" value="NZ_FNFM01000010.1"/>
</dbReference>
<accession>A0A1G9DMG7</accession>
<feature type="compositionally biased region" description="Low complexity" evidence="1">
    <location>
        <begin position="46"/>
        <end position="55"/>
    </location>
</feature>
<protein>
    <submittedName>
        <fullName evidence="2">Uncharacterized protein</fullName>
    </submittedName>
</protein>
<evidence type="ECO:0000256" key="1">
    <source>
        <dbReference type="SAM" id="MobiDB-lite"/>
    </source>
</evidence>
<proteinExistence type="predicted"/>
<keyword evidence="3" id="KW-1185">Reference proteome</keyword>
<dbReference type="AlphaFoldDB" id="A0A1G9DMG7"/>
<dbReference type="Proteomes" id="UP000199213">
    <property type="component" value="Unassembled WGS sequence"/>
</dbReference>
<evidence type="ECO:0000313" key="2">
    <source>
        <dbReference type="EMBL" id="SDK65096.1"/>
    </source>
</evidence>
<reference evidence="3" key="1">
    <citation type="submission" date="2016-10" db="EMBL/GenBank/DDBJ databases">
        <authorList>
            <person name="Varghese N."/>
            <person name="Submissions S."/>
        </authorList>
    </citation>
    <scope>NUCLEOTIDE SEQUENCE [LARGE SCALE GENOMIC DNA]</scope>
    <source>
        <strain evidence="3">DSM 45460</strain>
    </source>
</reference>
<organism evidence="2 3">
    <name type="scientific">Actinopolyspora mzabensis</name>
    <dbReference type="NCBI Taxonomy" id="995066"/>
    <lineage>
        <taxon>Bacteria</taxon>
        <taxon>Bacillati</taxon>
        <taxon>Actinomycetota</taxon>
        <taxon>Actinomycetes</taxon>
        <taxon>Actinopolysporales</taxon>
        <taxon>Actinopolysporaceae</taxon>
        <taxon>Actinopolyspora</taxon>
    </lineage>
</organism>